<dbReference type="GO" id="GO:0046872">
    <property type="term" value="F:metal ion binding"/>
    <property type="evidence" value="ECO:0007669"/>
    <property type="project" value="UniProtKB-KW"/>
</dbReference>
<feature type="transmembrane region" description="Helical" evidence="2">
    <location>
        <begin position="120"/>
        <end position="140"/>
    </location>
</feature>
<accession>A0A091SE14</accession>
<dbReference type="PANTHER" id="PTHR46594:SF4">
    <property type="entry name" value="P-TYPE CATION-TRANSPORTING ATPASE"/>
    <property type="match status" value="1"/>
</dbReference>
<dbReference type="FunFam" id="1.20.1110.10:FF:000022">
    <property type="entry name" value="copper-transporting ATPase 1 isoform X2"/>
    <property type="match status" value="1"/>
</dbReference>
<dbReference type="PRINTS" id="PR00119">
    <property type="entry name" value="CATATPASE"/>
</dbReference>
<dbReference type="GO" id="GO:0016887">
    <property type="term" value="F:ATP hydrolysis activity"/>
    <property type="evidence" value="ECO:0007669"/>
    <property type="project" value="InterPro"/>
</dbReference>
<feature type="non-terminal residue" evidence="3">
    <location>
        <position position="141"/>
    </location>
</feature>
<dbReference type="InterPro" id="IPR036412">
    <property type="entry name" value="HAD-like_sf"/>
</dbReference>
<keyword evidence="1" id="KW-0479">Metal-binding</keyword>
<feature type="transmembrane region" description="Helical" evidence="2">
    <location>
        <begin position="92"/>
        <end position="114"/>
    </location>
</feature>
<dbReference type="AlphaFoldDB" id="A0A091SE14"/>
<dbReference type="InterPro" id="IPR023214">
    <property type="entry name" value="HAD_sf"/>
</dbReference>
<dbReference type="EMBL" id="KK949099">
    <property type="protein sequence ID" value="KFQ56867.1"/>
    <property type="molecule type" value="Genomic_DNA"/>
</dbReference>
<organism evidence="3 4">
    <name type="scientific">Nestor notabilis</name>
    <name type="common">Kea</name>
    <dbReference type="NCBI Taxonomy" id="176057"/>
    <lineage>
        <taxon>Eukaryota</taxon>
        <taxon>Metazoa</taxon>
        <taxon>Chordata</taxon>
        <taxon>Craniata</taxon>
        <taxon>Vertebrata</taxon>
        <taxon>Euteleostomi</taxon>
        <taxon>Archelosauria</taxon>
        <taxon>Archosauria</taxon>
        <taxon>Dinosauria</taxon>
        <taxon>Saurischia</taxon>
        <taxon>Theropoda</taxon>
        <taxon>Coelurosauria</taxon>
        <taxon>Aves</taxon>
        <taxon>Neognathae</taxon>
        <taxon>Neoaves</taxon>
        <taxon>Telluraves</taxon>
        <taxon>Australaves</taxon>
        <taxon>Psittaciformes</taxon>
        <taxon>Psittacidae</taxon>
        <taxon>Nestor</taxon>
    </lineage>
</organism>
<dbReference type="Pfam" id="PF00702">
    <property type="entry name" value="Hydrolase"/>
    <property type="match status" value="1"/>
</dbReference>
<dbReference type="PANTHER" id="PTHR46594">
    <property type="entry name" value="P-TYPE CATION-TRANSPORTING ATPASE"/>
    <property type="match status" value="1"/>
</dbReference>
<evidence type="ECO:0000313" key="4">
    <source>
        <dbReference type="Proteomes" id="UP000053840"/>
    </source>
</evidence>
<keyword evidence="2" id="KW-1133">Transmembrane helix</keyword>
<dbReference type="FunFam" id="3.40.50.1000:FF:000092">
    <property type="entry name" value="copper-transporting ATPase 1 isoform X2"/>
    <property type="match status" value="1"/>
</dbReference>
<keyword evidence="4" id="KW-1185">Reference proteome</keyword>
<dbReference type="InterPro" id="IPR001757">
    <property type="entry name" value="P_typ_ATPase"/>
</dbReference>
<evidence type="ECO:0000256" key="1">
    <source>
        <dbReference type="ARBA" id="ARBA00022723"/>
    </source>
</evidence>
<keyword evidence="2" id="KW-0472">Membrane</keyword>
<evidence type="ECO:0000313" key="3">
    <source>
        <dbReference type="EMBL" id="KFQ56867.1"/>
    </source>
</evidence>
<sequence>VGITKVFAEVLPSHKVAKVKQLQDEGKRVAMVGDGINDSPALAMANVGIAIGTGTDVAIEAADVVLIRDDLMDVVASIDLSRKTVKRIRINFVFALIYNLVGVPIAAGVFLPIGLVLQPWMGSAAMAASSVSVVLSSLLLK</sequence>
<dbReference type="SUPFAM" id="SSF56784">
    <property type="entry name" value="HAD-like"/>
    <property type="match status" value="1"/>
</dbReference>
<dbReference type="GO" id="GO:0005524">
    <property type="term" value="F:ATP binding"/>
    <property type="evidence" value="ECO:0007669"/>
    <property type="project" value="InterPro"/>
</dbReference>
<dbReference type="PRINTS" id="PR00120">
    <property type="entry name" value="HATPASE"/>
</dbReference>
<gene>
    <name evidence="3" type="ORF">N333_05999</name>
</gene>
<keyword evidence="2" id="KW-0812">Transmembrane</keyword>
<dbReference type="NCBIfam" id="TIGR01494">
    <property type="entry name" value="ATPase_P-type"/>
    <property type="match status" value="1"/>
</dbReference>
<dbReference type="GO" id="GO:0016020">
    <property type="term" value="C:membrane"/>
    <property type="evidence" value="ECO:0007669"/>
    <property type="project" value="InterPro"/>
</dbReference>
<proteinExistence type="predicted"/>
<reference evidence="3 4" key="1">
    <citation type="submission" date="2014-04" db="EMBL/GenBank/DDBJ databases">
        <title>Genome evolution of avian class.</title>
        <authorList>
            <person name="Zhang G."/>
            <person name="Li C."/>
        </authorList>
    </citation>
    <scope>NUCLEOTIDE SEQUENCE [LARGE SCALE GENOMIC DNA]</scope>
    <source>
        <strain evidence="3">BGI_N333</strain>
    </source>
</reference>
<dbReference type="Gene3D" id="3.40.50.1000">
    <property type="entry name" value="HAD superfamily/HAD-like"/>
    <property type="match status" value="1"/>
</dbReference>
<protein>
    <submittedName>
        <fullName evidence="3">Copper-transporting ATPase 1</fullName>
    </submittedName>
</protein>
<evidence type="ECO:0000256" key="2">
    <source>
        <dbReference type="SAM" id="Phobius"/>
    </source>
</evidence>
<feature type="non-terminal residue" evidence="3">
    <location>
        <position position="1"/>
    </location>
</feature>
<name>A0A091SE14_NESNO</name>
<dbReference type="Proteomes" id="UP000053840">
    <property type="component" value="Unassembled WGS sequence"/>
</dbReference>